<evidence type="ECO:0000313" key="5">
    <source>
        <dbReference type="Proteomes" id="UP000188320"/>
    </source>
</evidence>
<dbReference type="PANTHER" id="PTHR11820">
    <property type="entry name" value="ACYLPYRUVASE"/>
    <property type="match status" value="1"/>
</dbReference>
<dbReference type="OrthoDB" id="74910at2759"/>
<keyword evidence="5" id="KW-1185">Reference proteome</keyword>
<name>A0A1R1PYL6_ZANCU</name>
<dbReference type="SUPFAM" id="SSF56529">
    <property type="entry name" value="FAH"/>
    <property type="match status" value="1"/>
</dbReference>
<proteinExistence type="inferred from homology"/>
<comment type="similarity">
    <text evidence="1">Belongs to the FAH family.</text>
</comment>
<accession>A0A1R1PYL6</accession>
<feature type="domain" description="Fumarylacetoacetase-like C-terminal" evidence="3">
    <location>
        <begin position="5"/>
        <end position="176"/>
    </location>
</feature>
<organism evidence="4 5">
    <name type="scientific">Zancudomyces culisetae</name>
    <name type="common">Gut fungus</name>
    <name type="synonym">Smittium culisetae</name>
    <dbReference type="NCBI Taxonomy" id="1213189"/>
    <lineage>
        <taxon>Eukaryota</taxon>
        <taxon>Fungi</taxon>
        <taxon>Fungi incertae sedis</taxon>
        <taxon>Zoopagomycota</taxon>
        <taxon>Kickxellomycotina</taxon>
        <taxon>Harpellomycetes</taxon>
        <taxon>Harpellales</taxon>
        <taxon>Legeriomycetaceae</taxon>
        <taxon>Zancudomyces</taxon>
    </lineage>
</organism>
<dbReference type="GO" id="GO:0046872">
    <property type="term" value="F:metal ion binding"/>
    <property type="evidence" value="ECO:0007669"/>
    <property type="project" value="UniProtKB-KW"/>
</dbReference>
<dbReference type="InterPro" id="IPR036663">
    <property type="entry name" value="Fumarylacetoacetase_C_sf"/>
</dbReference>
<dbReference type="Proteomes" id="UP000188320">
    <property type="component" value="Unassembled WGS sequence"/>
</dbReference>
<dbReference type="Gene3D" id="3.90.850.10">
    <property type="entry name" value="Fumarylacetoacetase-like, C-terminal domain"/>
    <property type="match status" value="1"/>
</dbReference>
<dbReference type="Pfam" id="PF01557">
    <property type="entry name" value="FAA_hydrolase"/>
    <property type="match status" value="1"/>
</dbReference>
<evidence type="ECO:0000259" key="3">
    <source>
        <dbReference type="Pfam" id="PF01557"/>
    </source>
</evidence>
<dbReference type="GO" id="GO:0005739">
    <property type="term" value="C:mitochondrion"/>
    <property type="evidence" value="ECO:0007669"/>
    <property type="project" value="TreeGrafter"/>
</dbReference>
<reference evidence="5" key="1">
    <citation type="submission" date="2017-01" db="EMBL/GenBank/DDBJ databases">
        <authorList>
            <person name="Wang Y."/>
            <person name="White M."/>
            <person name="Kvist S."/>
            <person name="Moncalvo J.-M."/>
        </authorList>
    </citation>
    <scope>NUCLEOTIDE SEQUENCE [LARGE SCALE GENOMIC DNA]</scope>
    <source>
        <strain evidence="5">COL-18-3</strain>
    </source>
</reference>
<evidence type="ECO:0000313" key="4">
    <source>
        <dbReference type="EMBL" id="OMH86056.1"/>
    </source>
</evidence>
<dbReference type="InterPro" id="IPR011234">
    <property type="entry name" value="Fumarylacetoacetase-like_C"/>
</dbReference>
<dbReference type="GO" id="GO:0018773">
    <property type="term" value="F:acetylpyruvate hydrolase activity"/>
    <property type="evidence" value="ECO:0007669"/>
    <property type="project" value="TreeGrafter"/>
</dbReference>
<evidence type="ECO:0000256" key="1">
    <source>
        <dbReference type="ARBA" id="ARBA00010211"/>
    </source>
</evidence>
<gene>
    <name evidence="4" type="ORF">AX774_g371</name>
</gene>
<comment type="caution">
    <text evidence="4">The sequence shown here is derived from an EMBL/GenBank/DDBJ whole genome shotgun (WGS) entry which is preliminary data.</text>
</comment>
<protein>
    <submittedName>
        <fullName evidence="4">Acylpyruvase FAHD1, mitochondrial</fullName>
    </submittedName>
</protein>
<dbReference type="AlphaFoldDB" id="A0A1R1PYL6"/>
<evidence type="ECO:0000256" key="2">
    <source>
        <dbReference type="ARBA" id="ARBA00022723"/>
    </source>
</evidence>
<sequence length="232" mass="25920">MKGSVPTEPMFFLKPTTSYLKSPNTILLPKGQLVHHEVELGVVIGKTGKDIKEKDAFDYVSGYALGLDLTARDIQSLAKQRGHPWTVAKGFDHFTPIGDFIPKEKLADPHNVRIWASVSGKTRQDDNTGMMVFKIPKLIEYISSIMTLEKGDLILTGTPKGVGPIEAGDKVVAGLEYEGHEVSRIEFDVSTRSLAASRLEIHFERKFQHRFQILHFLITIQRNVILTKPQVG</sequence>
<dbReference type="PANTHER" id="PTHR11820:SF7">
    <property type="entry name" value="ACYLPYRUVASE FAHD1, MITOCHONDRIAL"/>
    <property type="match status" value="1"/>
</dbReference>
<dbReference type="EMBL" id="LSSK01000019">
    <property type="protein sequence ID" value="OMH86056.1"/>
    <property type="molecule type" value="Genomic_DNA"/>
</dbReference>
<keyword evidence="2" id="KW-0479">Metal-binding</keyword>